<evidence type="ECO:0000313" key="3">
    <source>
        <dbReference type="Proteomes" id="UP000054279"/>
    </source>
</evidence>
<keyword evidence="3" id="KW-1185">Reference proteome</keyword>
<feature type="compositionally biased region" description="Polar residues" evidence="1">
    <location>
        <begin position="1"/>
        <end position="10"/>
    </location>
</feature>
<dbReference type="AlphaFoldDB" id="A0A0C9V5Y9"/>
<protein>
    <submittedName>
        <fullName evidence="2">Uncharacterized protein</fullName>
    </submittedName>
</protein>
<feature type="compositionally biased region" description="Low complexity" evidence="1">
    <location>
        <begin position="50"/>
        <end position="113"/>
    </location>
</feature>
<proteinExistence type="predicted"/>
<accession>A0A0C9V5Y9</accession>
<organism evidence="2 3">
    <name type="scientific">Sphaerobolus stellatus (strain SS14)</name>
    <dbReference type="NCBI Taxonomy" id="990650"/>
    <lineage>
        <taxon>Eukaryota</taxon>
        <taxon>Fungi</taxon>
        <taxon>Dikarya</taxon>
        <taxon>Basidiomycota</taxon>
        <taxon>Agaricomycotina</taxon>
        <taxon>Agaricomycetes</taxon>
        <taxon>Phallomycetidae</taxon>
        <taxon>Geastrales</taxon>
        <taxon>Sphaerobolaceae</taxon>
        <taxon>Sphaerobolus</taxon>
    </lineage>
</organism>
<dbReference type="HOGENOM" id="CLU_1310802_0_0_1"/>
<dbReference type="Proteomes" id="UP000054279">
    <property type="component" value="Unassembled WGS sequence"/>
</dbReference>
<gene>
    <name evidence="2" type="ORF">M422DRAFT_779999</name>
</gene>
<sequence>MSQNQSQRYSLTGLRRKGRLPEENPVSYPQEPPIGRLQREQYAKSGPWVSPTHSPAASPTSSRHSGSTSKSPRQSDAARISSSSSASSLQPQSVTESSRYSMSSSVTSLSTHSGANANAMSSPSHSRRSTQYDTTIKGRVTSPLAEQTVVIEDRKTPSSHYYRPMSKNPAARRDIEATMKKNQLRKPTSSQFSLPPESIYTSESESSRRR</sequence>
<dbReference type="EMBL" id="KN837130">
    <property type="protein sequence ID" value="KIJ42354.1"/>
    <property type="molecule type" value="Genomic_DNA"/>
</dbReference>
<feature type="region of interest" description="Disordered" evidence="1">
    <location>
        <begin position="1"/>
        <end position="210"/>
    </location>
</feature>
<feature type="compositionally biased region" description="Polar residues" evidence="1">
    <location>
        <begin position="185"/>
        <end position="204"/>
    </location>
</feature>
<reference evidence="2 3" key="1">
    <citation type="submission" date="2014-06" db="EMBL/GenBank/DDBJ databases">
        <title>Evolutionary Origins and Diversification of the Mycorrhizal Mutualists.</title>
        <authorList>
            <consortium name="DOE Joint Genome Institute"/>
            <consortium name="Mycorrhizal Genomics Consortium"/>
            <person name="Kohler A."/>
            <person name="Kuo A."/>
            <person name="Nagy L.G."/>
            <person name="Floudas D."/>
            <person name="Copeland A."/>
            <person name="Barry K.W."/>
            <person name="Cichocki N."/>
            <person name="Veneault-Fourrey C."/>
            <person name="LaButti K."/>
            <person name="Lindquist E.A."/>
            <person name="Lipzen A."/>
            <person name="Lundell T."/>
            <person name="Morin E."/>
            <person name="Murat C."/>
            <person name="Riley R."/>
            <person name="Ohm R."/>
            <person name="Sun H."/>
            <person name="Tunlid A."/>
            <person name="Henrissat B."/>
            <person name="Grigoriev I.V."/>
            <person name="Hibbett D.S."/>
            <person name="Martin F."/>
        </authorList>
    </citation>
    <scope>NUCLEOTIDE SEQUENCE [LARGE SCALE GENOMIC DNA]</scope>
    <source>
        <strain evidence="2 3">SS14</strain>
    </source>
</reference>
<feature type="compositionally biased region" description="Polar residues" evidence="1">
    <location>
        <begin position="114"/>
        <end position="134"/>
    </location>
</feature>
<name>A0A0C9V5Y9_SPHS4</name>
<evidence type="ECO:0000313" key="2">
    <source>
        <dbReference type="EMBL" id="KIJ42354.1"/>
    </source>
</evidence>
<evidence type="ECO:0000256" key="1">
    <source>
        <dbReference type="SAM" id="MobiDB-lite"/>
    </source>
</evidence>